<dbReference type="Gene3D" id="1.10.8.720">
    <property type="entry name" value="Region D6 of dynein motor"/>
    <property type="match status" value="1"/>
</dbReference>
<dbReference type="FunFam" id="3.40.50.300:FF:000049">
    <property type="entry name" value="Dynein, axonemal, heavy chain 5"/>
    <property type="match status" value="1"/>
</dbReference>
<dbReference type="FunFam" id="1.20.58.1120:FF:000004">
    <property type="entry name" value="Dynein axonemal heavy chain 5"/>
    <property type="match status" value="1"/>
</dbReference>
<dbReference type="InterPro" id="IPR043157">
    <property type="entry name" value="Dynein_AAA1S"/>
</dbReference>
<dbReference type="Pfam" id="PF12777">
    <property type="entry name" value="MT"/>
    <property type="match status" value="1"/>
</dbReference>
<dbReference type="Pfam" id="PF12775">
    <property type="entry name" value="AAA_7"/>
    <property type="match status" value="1"/>
</dbReference>
<evidence type="ECO:0000259" key="15">
    <source>
        <dbReference type="SMART" id="SM00382"/>
    </source>
</evidence>
<dbReference type="FunFam" id="3.40.50.300:FF:000320">
    <property type="entry name" value="Dynein, axonemal, heavy chain 5"/>
    <property type="match status" value="1"/>
</dbReference>
<dbReference type="InterPro" id="IPR042222">
    <property type="entry name" value="Dynein_2_N"/>
</dbReference>
<dbReference type="FunFam" id="3.20.180.20:FF:000001">
    <property type="entry name" value="Dynein axonemal heavy chain 5"/>
    <property type="match status" value="1"/>
</dbReference>
<dbReference type="InterPro" id="IPR003593">
    <property type="entry name" value="AAA+_ATPase"/>
</dbReference>
<dbReference type="InterPro" id="IPR042228">
    <property type="entry name" value="Dynein_linker_3"/>
</dbReference>
<keyword evidence="17" id="KW-1185">Reference proteome</keyword>
<evidence type="ECO:0000256" key="3">
    <source>
        <dbReference type="ARBA" id="ARBA00022490"/>
    </source>
</evidence>
<keyword evidence="12" id="KW-0206">Cytoskeleton</keyword>
<dbReference type="FunFam" id="3.40.50.300:FF:000543">
    <property type="entry name" value="Dynein axonemal heavy chain 5"/>
    <property type="match status" value="1"/>
</dbReference>
<evidence type="ECO:0000256" key="4">
    <source>
        <dbReference type="ARBA" id="ARBA00022701"/>
    </source>
</evidence>
<dbReference type="FunFam" id="1.20.1270.280:FF:000002">
    <property type="entry name" value="Dynein heavy chain 5, axonemal"/>
    <property type="match status" value="1"/>
</dbReference>
<dbReference type="Gene3D" id="1.20.920.20">
    <property type="match status" value="2"/>
</dbReference>
<dbReference type="InterPro" id="IPR026983">
    <property type="entry name" value="DHC"/>
</dbReference>
<dbReference type="Gene3D" id="6.10.140.1060">
    <property type="match status" value="1"/>
</dbReference>
<dbReference type="Pfam" id="PF17852">
    <property type="entry name" value="Dynein_AAA_lid"/>
    <property type="match status" value="1"/>
</dbReference>
<proteinExistence type="inferred from homology"/>
<evidence type="ECO:0000256" key="5">
    <source>
        <dbReference type="ARBA" id="ARBA00022737"/>
    </source>
</evidence>
<dbReference type="Gene3D" id="1.20.140.100">
    <property type="entry name" value="Dynein heavy chain, N-terminal domain 2"/>
    <property type="match status" value="1"/>
</dbReference>
<dbReference type="Pfam" id="PF18198">
    <property type="entry name" value="AAA_lid_11"/>
    <property type="match status" value="1"/>
</dbReference>
<keyword evidence="8" id="KW-0243">Dynein</keyword>
<dbReference type="InterPro" id="IPR043160">
    <property type="entry name" value="Dynein_C_barrel"/>
</dbReference>
<dbReference type="InterPro" id="IPR035699">
    <property type="entry name" value="AAA_6"/>
</dbReference>
<dbReference type="GO" id="GO:0097729">
    <property type="term" value="C:9+2 motile cilium"/>
    <property type="evidence" value="ECO:0007669"/>
    <property type="project" value="UniProtKB-ARBA"/>
</dbReference>
<dbReference type="GO" id="GO:0045505">
    <property type="term" value="F:dynein intermediate chain binding"/>
    <property type="evidence" value="ECO:0007669"/>
    <property type="project" value="InterPro"/>
</dbReference>
<evidence type="ECO:0000256" key="2">
    <source>
        <dbReference type="ARBA" id="ARBA00008887"/>
    </source>
</evidence>
<dbReference type="Gene3D" id="1.10.8.710">
    <property type="match status" value="1"/>
</dbReference>
<dbReference type="SMART" id="SM00382">
    <property type="entry name" value="AAA"/>
    <property type="match status" value="3"/>
</dbReference>
<dbReference type="FunFam" id="3.10.490.20:FF:000003">
    <property type="entry name" value="Dynein heavy chain 5, axonemal"/>
    <property type="match status" value="1"/>
</dbReference>
<feature type="coiled-coil region" evidence="14">
    <location>
        <begin position="1617"/>
        <end position="1644"/>
    </location>
</feature>
<comment type="caution">
    <text evidence="16">The sequence shown here is derived from an EMBL/GenBank/DDBJ whole genome shotgun (WGS) entry which is preliminary data.</text>
</comment>
<dbReference type="InterPro" id="IPR035706">
    <property type="entry name" value="AAA_9"/>
</dbReference>
<evidence type="ECO:0000256" key="1">
    <source>
        <dbReference type="ARBA" id="ARBA00004430"/>
    </source>
</evidence>
<dbReference type="Gene3D" id="3.20.180.20">
    <property type="entry name" value="Dynein heavy chain, N-terminal domain 2"/>
    <property type="match status" value="1"/>
</dbReference>
<dbReference type="Pfam" id="PF12781">
    <property type="entry name" value="AAA_9"/>
    <property type="match status" value="1"/>
</dbReference>
<keyword evidence="4" id="KW-0493">Microtubule</keyword>
<reference evidence="16 17" key="1">
    <citation type="submission" date="2019-07" db="EMBL/GenBank/DDBJ databases">
        <title>Chromosome genome assembly for large yellow croaker.</title>
        <authorList>
            <person name="Xiao S."/>
        </authorList>
    </citation>
    <scope>NUCLEOTIDE SEQUENCE [LARGE SCALE GENOMIC DNA]</scope>
    <source>
        <strain evidence="16">JMULYC20181020</strain>
        <tissue evidence="16">Muscle</tissue>
    </source>
</reference>
<dbReference type="GO" id="GO:0005874">
    <property type="term" value="C:microtubule"/>
    <property type="evidence" value="ECO:0007669"/>
    <property type="project" value="UniProtKB-KW"/>
</dbReference>
<dbReference type="FunFam" id="1.10.8.710:FF:000003">
    <property type="entry name" value="Dynein axonemal heavy chain 5"/>
    <property type="match status" value="1"/>
</dbReference>
<evidence type="ECO:0000256" key="13">
    <source>
        <dbReference type="ARBA" id="ARBA00023273"/>
    </source>
</evidence>
<dbReference type="SUPFAM" id="SSF52540">
    <property type="entry name" value="P-loop containing nucleoside triphosphate hydrolases"/>
    <property type="match status" value="4"/>
</dbReference>
<keyword evidence="5" id="KW-0677">Repeat</keyword>
<sequence>MVLGSLLSNRYSAFYKAEIQDWVSKLSTSSDVIEQWVIVQNLWIYLEAVFVGGDIAKDLPQEAKRFQNIDKSWITIMQRAQKVPNVVECCVCDPILGELLPDLQKQLEFCQKSLAGYLEKKRLLFPRFFFVSDPALLEILGQASDSHTIQSHLLGVFDNVNEAEFHQKEYDKILAVISQEGEKLPLDKPVIAQGAVELWLGELLIQQQASLHSVIKSSDLEINDEDFNLLNFLNDFQAQVGLLGIQMLWTRDAEEALQNAEYDKDIMPFTKKKFLNILSTLIKQTTYDLSKFDRVKYETLVTIHVHQSDIFNDLVKMRIKSISDFEWLKQSRFYFREDLDQVIVSITNVDFIYQNEFLGCTDRLVITPLTDRCYITLSQALGMSMGGAPAGPAGTGKTETTKDMGRCLGKYVVVFNCSDQMDFRGLGRIYKGLAQSGSWGCFDEFNRIDLPVLSVAAQQIYIVLMARKKHKSTFIFTDGDCVDLNPEFGLFITMNPGYAGRQELPENLKVQFRTVSMMVPDRQIIMRVKLASCGFNDNVILAQKFFVLYKLCEEQLTKQVHYDFGLRNILSVLRTLGACKRARPDDTESSTVMRVLRDMNLSKLVDEDEPLFLSLINDLFPGIQLDGSTYVELQAAVAHQVELAGIVNHPPWNLKLVQLYEASRVRHGLMTLGPSGAGKTTVINILMRALSECGTPHREMRMNPKAITAPQMFGRLDAATNDWTDGIFSTLWRRTLKAKKGEFIWIVLDGPVDAIWIENLNSVLDDNKTLTLANGDRITMSPSCKLVFEVHNMDNASPATVSRVGMVFMSSSALSWEPILQGWAHKRNAQEAESIMGLYDKIYGDAYLFMRQNLKPKMELLECNYIMQSVNLLEGLIPTKDPGVLAGSKRLERLFVFCLMWSLGALLELEDRDKLEAYIRAHESSIDVPQIQSGETMFEYMVNPNGEWCHWNNHVGEYIYPTDLVPDYASILVPNVDNTRTSFLLETIAKQRKAVLLIGEQGTAKTVMIKSYTKTYDPETDLFKSLNFSSATEPLMFQRTVESYIEKRIGSTYGPPGGRRMTVFVDDINMPVVNEWGDQITNEIVRQMMEMNGMYNLDKPGDFTNIVDVQILAAMIHPGGGRNDIPQRLKRQFTVFNCTLPSNTSIDKIFGVIGCGYFHTCRDFKPEISDMVMCLVSAGRILWQWTKVKMLPTPSKFHYIFNLRDLSRIWQGMLNIKSEECNDIPTLLALFKSECTRVIADRFICSEDREWFEKAVTRVIQEHVDPDLVPEIHPEPYFVDFLRDAPEPTGEEDDDACFDAPKIYELVPSFEFLSEKLIMYQSQHNETVRGSSLDLVFFTDAMTHLVKISRIIRTDNGNALLVGVGGSGKQSLTRLASYIAGYSIFQITLTKTYNINNFMEDLKVLYKTAGADGHGITFIFTDNEIKDEAFLEYLNNVLSSGEVSNLFAKDEIQEITQNLIAVMKKEFPRVPPTFDNLYDYFISRSKKNLHVVLCFSPVGQKFRSRAMKFPGLISGCTIDWFTPWPNEALVAVSNYFLSEFPMVCSDEVKASVVTTMGTYHDKVSDTCESYFERFRRRTHVTPKSYLSFINGYKTLYTEKHNYINTLAERMDVGLDKLMEASKSVAQLSKELEVKEKELAVASVKADKVVAEVTVSAEAATIIKNEVQVVKDKAQKIVDEIGVEKAIAEKKLEAAKPALEDAEAALNTIKPADIATNEVVLNQSWSEALKLMSGAGFMISLQQFPKDQISEEMVELLKPYFEMEDYTMENAQKVCGNVAGLLAWTRAMATFFGINKEVLPLKANLAIQETKLISANNELSKAEAQLDEKQAEFDKVKAKCDAAMKEKQDLLDGAEMCKNKMQAASQLIDGLSGEKVRWIEQSKEFKLQIKRLVGDVLQLTGFLSYCGPFNQNFRDMLLKDIWKAELRRHKIPFTEDLNLISALVDPPTISEWNLQGLPGDDLSVQNGIIVTKATRYPLLIDPQTQGKAWIKEKEKANSFQVTSLNNKFFRTHLEDCLSLGRPLLIEDVCEELDPALDNVLEKNFIKSGTSFKVKVGDKEVNVMDGFQLYITTKLPNPAYTPEELEAERLKLIEDVTANKRKMQELEDNLLYKLSSTKGSLVDDDSMMSILTVTKQTAAEVSTKLTVAANAELKINEAQAEYRPVASRGSILYFLITEMSMVNVMYQTSLGQFLKVFDLSLARSEKSSKTQKRIANIIEHLTYEVFRYTVRGLYENHKFIFTLLLALKIDLQKKVIEHNKFQILIKGGAALDLKTCPPKPFSWILDLVWLNLVELSKLSQFTNIINQVSQNGKPWKAWVNLDAPEEGVIPEYNSLDVFHKLLLIRSWCPDRTLSQARKYVAESLGMRFAEPVLLNLHSTWEESDPRTPLICFLSMGSDPTEQIEALAKKLELECRAISMGQGQEVHARKLIQTSMSQGGWVLLQNCHLGLDFMDELLETISTAETMHDSFRVWITTEPHNLFSITLLQSSIKFTNDPPQGVRAGLKRTFVGISQNQLEVSNLPMWKPMLYSVAFLHTAVQERRKFGPLGWNIPYEFNSADFTASVEFVERHLDDCGPKKDVSWVTVRYMLAEVQYGGRVTDDYDKRLLKCFARVWFSKKMFDPSFCFYTGYKIPVCKTVEEYLEYIQSLPTMDSPQALGLHPNADITYQTNTSAEVLDTITNIQPKESGGGSGATRESIVYNMAEDMLEKLPPNYVPHEVKAMLVKMGILNPMNIFLRQEVDRMQRIIGVVRTSLTDLKLAIDGTIIMSENLRDALDNIFDARVPNLWRKISWESSTLGFWFTELLERNKQFYSWVFEGRPKTFWMTGFFNPQGFLTAMRQEVTRANKGWALDTVTLHNKVLKQAMEEITASPKEGVYVYGLYLEGAGWDRKNTHLIESSPKVLFTALPVIHMFAINSTDPPDPKLYVCPIYKKPRRTDLNYITAVVLPTMEAPDHWILRGVALLCDIT</sequence>
<evidence type="ECO:0000256" key="14">
    <source>
        <dbReference type="SAM" id="Coils"/>
    </source>
</evidence>
<dbReference type="FunFam" id="3.40.50.300:FF:002141">
    <property type="entry name" value="Dynein heavy chain"/>
    <property type="match status" value="1"/>
</dbReference>
<keyword evidence="3" id="KW-0963">Cytoplasm</keyword>
<dbReference type="InterPro" id="IPR024743">
    <property type="entry name" value="Dynein_HC_stalk"/>
</dbReference>
<dbReference type="Pfam" id="PF17857">
    <property type="entry name" value="AAA_lid_1"/>
    <property type="match status" value="1"/>
</dbReference>
<comment type="similarity">
    <text evidence="2">Belongs to the dynein heavy chain family.</text>
</comment>
<dbReference type="Proteomes" id="UP000424527">
    <property type="component" value="Unassembled WGS sequence"/>
</dbReference>
<evidence type="ECO:0000256" key="8">
    <source>
        <dbReference type="ARBA" id="ARBA00023017"/>
    </source>
</evidence>
<evidence type="ECO:0000256" key="9">
    <source>
        <dbReference type="ARBA" id="ARBA00023054"/>
    </source>
</evidence>
<dbReference type="FunFam" id="1.20.920.30:FF:000004">
    <property type="entry name" value="Dynein axonemal heavy chain 5"/>
    <property type="match status" value="1"/>
</dbReference>
<dbReference type="GO" id="GO:0051959">
    <property type="term" value="F:dynein light intermediate chain binding"/>
    <property type="evidence" value="ECO:0007669"/>
    <property type="project" value="InterPro"/>
</dbReference>
<dbReference type="Gene3D" id="3.10.490.20">
    <property type="match status" value="1"/>
</dbReference>
<keyword evidence="6" id="KW-0547">Nucleotide-binding</keyword>
<dbReference type="Pfam" id="PF18199">
    <property type="entry name" value="Dynein_C"/>
    <property type="match status" value="1"/>
</dbReference>
<dbReference type="InterPro" id="IPR027417">
    <property type="entry name" value="P-loop_NTPase"/>
</dbReference>
<organism evidence="16 17">
    <name type="scientific">Larimichthys crocea</name>
    <name type="common">Large yellow croaker</name>
    <name type="synonym">Pseudosciaena crocea</name>
    <dbReference type="NCBI Taxonomy" id="215358"/>
    <lineage>
        <taxon>Eukaryota</taxon>
        <taxon>Metazoa</taxon>
        <taxon>Chordata</taxon>
        <taxon>Craniata</taxon>
        <taxon>Vertebrata</taxon>
        <taxon>Euteleostomi</taxon>
        <taxon>Actinopterygii</taxon>
        <taxon>Neopterygii</taxon>
        <taxon>Teleostei</taxon>
        <taxon>Neoteleostei</taxon>
        <taxon>Acanthomorphata</taxon>
        <taxon>Eupercaria</taxon>
        <taxon>Sciaenidae</taxon>
        <taxon>Larimichthys</taxon>
    </lineage>
</organism>
<comment type="subcellular location">
    <subcellularLocation>
        <location evidence="1">Cytoplasm</location>
        <location evidence="1">Cytoskeleton</location>
        <location evidence="1">Cilium axoneme</location>
    </subcellularLocation>
</comment>
<evidence type="ECO:0000313" key="16">
    <source>
        <dbReference type="EMBL" id="KAE8290633.1"/>
    </source>
</evidence>
<keyword evidence="13" id="KW-0966">Cell projection</keyword>
<feature type="domain" description="AAA+ ATPase" evidence="15">
    <location>
        <begin position="667"/>
        <end position="814"/>
    </location>
</feature>
<dbReference type="FunFam" id="1.20.140.100:FF:000003">
    <property type="entry name" value="Dynein, axonemal, heavy chain 5"/>
    <property type="match status" value="1"/>
</dbReference>
<accession>A0A6G0IH47</accession>
<protein>
    <submittedName>
        <fullName evidence="16">Dynein heavy chain 8, axonemal Axonemal beta dynein heavy chain 8 Ciliary dynein heavy chain 8</fullName>
    </submittedName>
</protein>
<dbReference type="FunFam" id="1.10.8.720:FF:000004">
    <property type="entry name" value="Dynein heavy chain 5, axonemal"/>
    <property type="match status" value="1"/>
</dbReference>
<dbReference type="GO" id="GO:0005858">
    <property type="term" value="C:axonemal dynein complex"/>
    <property type="evidence" value="ECO:0007669"/>
    <property type="project" value="TreeGrafter"/>
</dbReference>
<dbReference type="InterPro" id="IPR041466">
    <property type="entry name" value="Dynein_AAA5_ext"/>
</dbReference>
<feature type="domain" description="AAA+ ATPase" evidence="15">
    <location>
        <begin position="991"/>
        <end position="1139"/>
    </location>
</feature>
<keyword evidence="9 14" id="KW-0175">Coiled coil</keyword>
<evidence type="ECO:0000313" key="17">
    <source>
        <dbReference type="Proteomes" id="UP000424527"/>
    </source>
</evidence>
<evidence type="ECO:0000256" key="7">
    <source>
        <dbReference type="ARBA" id="ARBA00022840"/>
    </source>
</evidence>
<keyword evidence="11" id="KW-0505">Motor protein</keyword>
<dbReference type="FunFam" id="3.40.50.300:FF:000044">
    <property type="entry name" value="Dynein heavy chain 5, axonemal"/>
    <property type="match status" value="1"/>
</dbReference>
<dbReference type="Pfam" id="PF08393">
    <property type="entry name" value="DHC_N2"/>
    <property type="match status" value="1"/>
</dbReference>
<dbReference type="InterPro" id="IPR042219">
    <property type="entry name" value="AAA_lid_11_sf"/>
</dbReference>
<keyword evidence="7" id="KW-0067">ATP-binding</keyword>
<name>A0A6G0IH47_LARCR</name>
<dbReference type="InterPro" id="IPR004273">
    <property type="entry name" value="Dynein_heavy_D6_P-loop"/>
</dbReference>
<dbReference type="Gene3D" id="1.20.920.30">
    <property type="match status" value="1"/>
</dbReference>
<dbReference type="EMBL" id="REGW02000010">
    <property type="protein sequence ID" value="KAE8290633.1"/>
    <property type="molecule type" value="Genomic_DNA"/>
</dbReference>
<dbReference type="PANTHER" id="PTHR46532">
    <property type="entry name" value="MALE FERTILITY FACTOR KL5"/>
    <property type="match status" value="1"/>
</dbReference>
<dbReference type="InterPro" id="IPR041589">
    <property type="entry name" value="DNAH3_AAA_lid_1"/>
</dbReference>
<dbReference type="FunFam" id="1.10.472.130:FF:000009">
    <property type="entry name" value="Dynein heavy chain 5, axonemal"/>
    <property type="match status" value="1"/>
</dbReference>
<dbReference type="GO" id="GO:0008569">
    <property type="term" value="F:minus-end-directed microtubule motor activity"/>
    <property type="evidence" value="ECO:0007669"/>
    <property type="project" value="InterPro"/>
</dbReference>
<dbReference type="Gene3D" id="1.20.58.1120">
    <property type="match status" value="1"/>
</dbReference>
<dbReference type="PANTHER" id="PTHR46532:SF11">
    <property type="entry name" value="DYNEIN AXONEMAL HEAVY CHAIN 12"/>
    <property type="match status" value="1"/>
</dbReference>
<feature type="coiled-coil region" evidence="14">
    <location>
        <begin position="1804"/>
        <end position="1845"/>
    </location>
</feature>
<dbReference type="InterPro" id="IPR041658">
    <property type="entry name" value="AAA_lid_11"/>
</dbReference>
<dbReference type="InterPro" id="IPR013602">
    <property type="entry name" value="Dynein_heavy_linker"/>
</dbReference>
<dbReference type="InterPro" id="IPR024317">
    <property type="entry name" value="Dynein_heavy_chain_D4_dom"/>
</dbReference>
<dbReference type="InterPro" id="IPR041228">
    <property type="entry name" value="Dynein_C"/>
</dbReference>
<dbReference type="GO" id="GO:0007018">
    <property type="term" value="P:microtubule-based movement"/>
    <property type="evidence" value="ECO:0007669"/>
    <property type="project" value="InterPro"/>
</dbReference>
<evidence type="ECO:0000256" key="6">
    <source>
        <dbReference type="ARBA" id="ARBA00022741"/>
    </source>
</evidence>
<dbReference type="Gene3D" id="3.40.50.300">
    <property type="entry name" value="P-loop containing nucleotide triphosphate hydrolases"/>
    <property type="match status" value="5"/>
</dbReference>
<dbReference type="FunFam" id="3.40.50.300:FF:001221">
    <property type="entry name" value="Axonemal dynein heavy chain 8"/>
    <property type="match status" value="1"/>
</dbReference>
<evidence type="ECO:0000256" key="10">
    <source>
        <dbReference type="ARBA" id="ARBA00023069"/>
    </source>
</evidence>
<dbReference type="GO" id="GO:0005524">
    <property type="term" value="F:ATP binding"/>
    <property type="evidence" value="ECO:0007669"/>
    <property type="project" value="UniProtKB-KW"/>
</dbReference>
<evidence type="ECO:0000256" key="11">
    <source>
        <dbReference type="ARBA" id="ARBA00023175"/>
    </source>
</evidence>
<dbReference type="Pfam" id="PF12774">
    <property type="entry name" value="AAA_6"/>
    <property type="match status" value="1"/>
</dbReference>
<dbReference type="Pfam" id="PF03028">
    <property type="entry name" value="Dynein_heavy"/>
    <property type="match status" value="1"/>
</dbReference>
<dbReference type="FunFam" id="1.10.8.1220:FF:000001">
    <property type="entry name" value="Dynein axonemal heavy chain 5"/>
    <property type="match status" value="1"/>
</dbReference>
<keyword evidence="10" id="KW-0969">Cilium</keyword>
<dbReference type="Gene3D" id="1.20.1270.280">
    <property type="match status" value="1"/>
</dbReference>
<gene>
    <name evidence="16" type="ORF">D5F01_LYC10219</name>
</gene>
<feature type="domain" description="AAA+ ATPase" evidence="15">
    <location>
        <begin position="386"/>
        <end position="530"/>
    </location>
</feature>
<evidence type="ECO:0000256" key="12">
    <source>
        <dbReference type="ARBA" id="ARBA00023212"/>
    </source>
</evidence>
<dbReference type="Pfam" id="PF12780">
    <property type="entry name" value="AAA_8"/>
    <property type="match status" value="1"/>
</dbReference>
<dbReference type="Gene3D" id="1.10.472.130">
    <property type="match status" value="1"/>
</dbReference>
<dbReference type="Gene3D" id="1.10.8.1220">
    <property type="match status" value="1"/>
</dbReference>